<organism evidence="2 3">
    <name type="scientific">Nitrosomonas ureae</name>
    <dbReference type="NCBI Taxonomy" id="44577"/>
    <lineage>
        <taxon>Bacteria</taxon>
        <taxon>Pseudomonadati</taxon>
        <taxon>Pseudomonadota</taxon>
        <taxon>Betaproteobacteria</taxon>
        <taxon>Nitrosomonadales</taxon>
        <taxon>Nitrosomonadaceae</taxon>
        <taxon>Nitrosomonas</taxon>
    </lineage>
</organism>
<accession>A0A1H2F6I4</accession>
<sequence>MTTTPDPTQEAAPKKQYNQLGAHRAMVLWLFPATFFVMLGLGAVFIFTDPTLNMTENVRGPSDESPSSVLLFVAISGALGGFVSCLRRLYAFDDIFPHHRYAPRSSNFYLAAYSAIPPLVGIISAAVIYGMFASGLITGELFPKFACAQAGNDCKTLPDFLGYWRPEGAQDYAKAMVWGFISGFSERFFVDTLNQFGGKGATVPGSNGK</sequence>
<evidence type="ECO:0000313" key="2">
    <source>
        <dbReference type="EMBL" id="SDU02942.1"/>
    </source>
</evidence>
<name>A0A1H2F6I4_9PROT</name>
<dbReference type="AlphaFoldDB" id="A0A1H2F6I4"/>
<keyword evidence="1" id="KW-1133">Transmembrane helix</keyword>
<evidence type="ECO:0000256" key="1">
    <source>
        <dbReference type="SAM" id="Phobius"/>
    </source>
</evidence>
<protein>
    <submittedName>
        <fullName evidence="2">Uncharacterized protein</fullName>
    </submittedName>
</protein>
<keyword evidence="1" id="KW-0472">Membrane</keyword>
<reference evidence="3" key="1">
    <citation type="submission" date="2016-10" db="EMBL/GenBank/DDBJ databases">
        <authorList>
            <person name="Varghese N."/>
            <person name="Submissions S."/>
        </authorList>
    </citation>
    <scope>NUCLEOTIDE SEQUENCE [LARGE SCALE GENOMIC DNA]</scope>
    <source>
        <strain evidence="3">Nm10</strain>
    </source>
</reference>
<feature type="transmembrane region" description="Helical" evidence="1">
    <location>
        <begin position="107"/>
        <end position="132"/>
    </location>
</feature>
<dbReference type="Proteomes" id="UP000182882">
    <property type="component" value="Unassembled WGS sequence"/>
</dbReference>
<evidence type="ECO:0000313" key="3">
    <source>
        <dbReference type="Proteomes" id="UP000182882"/>
    </source>
</evidence>
<proteinExistence type="predicted"/>
<gene>
    <name evidence="2" type="ORF">SAMN05216406_11825</name>
</gene>
<keyword evidence="3" id="KW-1185">Reference proteome</keyword>
<keyword evidence="1" id="KW-0812">Transmembrane</keyword>
<dbReference type="EMBL" id="FNLN01000018">
    <property type="protein sequence ID" value="SDU02942.1"/>
    <property type="molecule type" value="Genomic_DNA"/>
</dbReference>
<dbReference type="RefSeq" id="WP_143023475.1">
    <property type="nucleotide sequence ID" value="NZ_CP013341.1"/>
</dbReference>
<feature type="transmembrane region" description="Helical" evidence="1">
    <location>
        <begin position="25"/>
        <end position="47"/>
    </location>
</feature>
<feature type="transmembrane region" description="Helical" evidence="1">
    <location>
        <begin position="67"/>
        <end position="86"/>
    </location>
</feature>